<comment type="caution">
    <text evidence="1">The sequence shown here is derived from an EMBL/GenBank/DDBJ whole genome shotgun (WGS) entry which is preliminary data.</text>
</comment>
<proteinExistence type="predicted"/>
<dbReference type="EMBL" id="JAYMYS010000009">
    <property type="protein sequence ID" value="KAK7380699.1"/>
    <property type="molecule type" value="Genomic_DNA"/>
</dbReference>
<evidence type="ECO:0000313" key="2">
    <source>
        <dbReference type="Proteomes" id="UP001386955"/>
    </source>
</evidence>
<gene>
    <name evidence="1" type="ORF">VNO78_33214</name>
</gene>
<name>A0AAN9NWL6_PSOTE</name>
<dbReference type="AlphaFoldDB" id="A0AAN9NWL6"/>
<protein>
    <submittedName>
        <fullName evidence="1">Uncharacterized protein</fullName>
    </submittedName>
</protein>
<accession>A0AAN9NWL6</accession>
<dbReference type="Proteomes" id="UP001386955">
    <property type="component" value="Unassembled WGS sequence"/>
</dbReference>
<reference evidence="1 2" key="1">
    <citation type="submission" date="2024-01" db="EMBL/GenBank/DDBJ databases">
        <title>The genomes of 5 underutilized Papilionoideae crops provide insights into root nodulation and disease resistanc.</title>
        <authorList>
            <person name="Jiang F."/>
        </authorList>
    </citation>
    <scope>NUCLEOTIDE SEQUENCE [LARGE SCALE GENOMIC DNA]</scope>
    <source>
        <strain evidence="1">DUOXIRENSHENG_FW03</strain>
        <tissue evidence="1">Leaves</tissue>
    </source>
</reference>
<organism evidence="1 2">
    <name type="scientific">Psophocarpus tetragonolobus</name>
    <name type="common">Winged bean</name>
    <name type="synonym">Dolichos tetragonolobus</name>
    <dbReference type="NCBI Taxonomy" id="3891"/>
    <lineage>
        <taxon>Eukaryota</taxon>
        <taxon>Viridiplantae</taxon>
        <taxon>Streptophyta</taxon>
        <taxon>Embryophyta</taxon>
        <taxon>Tracheophyta</taxon>
        <taxon>Spermatophyta</taxon>
        <taxon>Magnoliopsida</taxon>
        <taxon>eudicotyledons</taxon>
        <taxon>Gunneridae</taxon>
        <taxon>Pentapetalae</taxon>
        <taxon>rosids</taxon>
        <taxon>fabids</taxon>
        <taxon>Fabales</taxon>
        <taxon>Fabaceae</taxon>
        <taxon>Papilionoideae</taxon>
        <taxon>50 kb inversion clade</taxon>
        <taxon>NPAAA clade</taxon>
        <taxon>indigoferoid/millettioid clade</taxon>
        <taxon>Phaseoleae</taxon>
        <taxon>Psophocarpus</taxon>
    </lineage>
</organism>
<evidence type="ECO:0000313" key="1">
    <source>
        <dbReference type="EMBL" id="KAK7380699.1"/>
    </source>
</evidence>
<keyword evidence="2" id="KW-1185">Reference proteome</keyword>
<sequence length="78" mass="8951">MVSIFFLRRGKINGFNLKVVHHRRILLFLFLLRKPHFANPSLLTVALSHRNHLLHGAAATSHREFSDIICEHRTNGVG</sequence>